<dbReference type="Proteomes" id="UP000094769">
    <property type="component" value="Unassembled WGS sequence"/>
</dbReference>
<feature type="domain" description="Ice-binding protein C-terminal" evidence="2">
    <location>
        <begin position="231"/>
        <end position="251"/>
    </location>
</feature>
<dbReference type="InterPro" id="IPR013424">
    <property type="entry name" value="Ice-binding_C"/>
</dbReference>
<dbReference type="NCBIfam" id="TIGR02595">
    <property type="entry name" value="PEP_CTERM"/>
    <property type="match status" value="1"/>
</dbReference>
<dbReference type="Pfam" id="PF07589">
    <property type="entry name" value="PEP-CTERM"/>
    <property type="match status" value="1"/>
</dbReference>
<dbReference type="EMBL" id="MARB01000005">
    <property type="protein sequence ID" value="ODJ88554.1"/>
    <property type="molecule type" value="Genomic_DNA"/>
</dbReference>
<dbReference type="AlphaFoldDB" id="A0A7Z1AGX0"/>
<name>A0A7Z1AGX0_9GAMM</name>
<evidence type="ECO:0000313" key="4">
    <source>
        <dbReference type="Proteomes" id="UP000094769"/>
    </source>
</evidence>
<evidence type="ECO:0000313" key="3">
    <source>
        <dbReference type="EMBL" id="ODJ88554.1"/>
    </source>
</evidence>
<protein>
    <submittedName>
        <fullName evidence="3">PEP-CTERM motif protein</fullName>
    </submittedName>
</protein>
<accession>A0A7Z1AGX0</accession>
<sequence length="258" mass="28267">MNIKQTLLKTSAIIALCAFSTTSSATVMSIGDMVSFSFSSNDSVNDYFTGTDELGNNIRTVVRDVQTVSMDRFDGSLGQLLDVDIWFETDWDLGSVVRSYDSRFRGSASGAGRSVSNQAIRLIDPNREVERNHEVTRNSCQDLLSCADSSEESGTFNDAFDLASFSLSDFVGPDPLDFRLVRTLIADLTRCGPYDNCLQRTKFNSWSGNIFVSYTYDDAPGPIDEEVEVNVPEPSTLVLLGMGLLGIGASRLGRKRNG</sequence>
<reference evidence="3 4" key="1">
    <citation type="submission" date="2016-06" db="EMBL/GenBank/DDBJ databases">
        <title>Genome sequence of endosymbiont of Candidatus Endolucinida thiodiazotropha.</title>
        <authorList>
            <person name="Poehlein A."/>
            <person name="Koenig S."/>
            <person name="Heiden S.E."/>
            <person name="Thuermer A."/>
            <person name="Voget S."/>
            <person name="Daniel R."/>
            <person name="Markert S."/>
            <person name="Gros O."/>
            <person name="Schweder T."/>
        </authorList>
    </citation>
    <scope>NUCLEOTIDE SEQUENCE [LARGE SCALE GENOMIC DNA]</scope>
    <source>
        <strain evidence="3 4">COS</strain>
    </source>
</reference>
<evidence type="ECO:0000256" key="1">
    <source>
        <dbReference type="SAM" id="SignalP"/>
    </source>
</evidence>
<gene>
    <name evidence="3" type="ORF">CODIS_11000</name>
</gene>
<feature type="chain" id="PRO_5030849439" evidence="1">
    <location>
        <begin position="26"/>
        <end position="258"/>
    </location>
</feature>
<keyword evidence="1" id="KW-0732">Signal</keyword>
<feature type="signal peptide" evidence="1">
    <location>
        <begin position="1"/>
        <end position="25"/>
    </location>
</feature>
<keyword evidence="4" id="KW-1185">Reference proteome</keyword>
<proteinExistence type="predicted"/>
<organism evidence="3 4">
    <name type="scientific">Candidatus Thiodiazotropha endolucinida</name>
    <dbReference type="NCBI Taxonomy" id="1655433"/>
    <lineage>
        <taxon>Bacteria</taxon>
        <taxon>Pseudomonadati</taxon>
        <taxon>Pseudomonadota</taxon>
        <taxon>Gammaproteobacteria</taxon>
        <taxon>Chromatiales</taxon>
        <taxon>Sedimenticolaceae</taxon>
        <taxon>Candidatus Thiodiazotropha</taxon>
    </lineage>
</organism>
<comment type="caution">
    <text evidence="3">The sequence shown here is derived from an EMBL/GenBank/DDBJ whole genome shotgun (WGS) entry which is preliminary data.</text>
</comment>
<evidence type="ECO:0000259" key="2">
    <source>
        <dbReference type="Pfam" id="PF07589"/>
    </source>
</evidence>
<dbReference type="RefSeq" id="WP_069121876.1">
    <property type="nucleotide sequence ID" value="NZ_MARB01000005.1"/>
</dbReference>